<feature type="chain" id="PRO_5047273686" description="PAS domain-containing protein" evidence="2">
    <location>
        <begin position="37"/>
        <end position="292"/>
    </location>
</feature>
<keyword evidence="4" id="KW-1185">Reference proteome</keyword>
<evidence type="ECO:0000313" key="3">
    <source>
        <dbReference type="EMBL" id="WDR02096.1"/>
    </source>
</evidence>
<dbReference type="EMBL" id="CP118246">
    <property type="protein sequence ID" value="WDR02096.1"/>
    <property type="molecule type" value="Genomic_DNA"/>
</dbReference>
<protein>
    <recommendedName>
        <fullName evidence="5">PAS domain-containing protein</fullName>
    </recommendedName>
</protein>
<feature type="transmembrane region" description="Helical" evidence="1">
    <location>
        <begin position="46"/>
        <end position="67"/>
    </location>
</feature>
<keyword evidence="1" id="KW-1133">Transmembrane helix</keyword>
<sequence>MKTRQGMAPEKFRKRWGFAGVAAAPLTLLSAVPALAQGVSASAMAGSAPIAIAVGAGGFALLAMLIVRSLKAQSKIDRERASDQISSLRALLDIYEALMSGTQEVTVLWAENTEAPRFLGQISAILPVGRKPESLMNFDSWLTGTSAEALANHVSQLRVNGHGFAISLQARDGRLIRANGWVLGDAAAMRLRPAFSQTDAPSAPADAPSIPDISGARAVLAMWGKPAFLRDQSGKLVYANPAYLTLARALGKSGDASRPAELLGADQAQQAFATLRGRDDAGQTADHLARPA</sequence>
<reference evidence="3 4" key="1">
    <citation type="submission" date="2023-02" db="EMBL/GenBank/DDBJ databases">
        <title>Devosia algicola sp. nov., isolated from the phycosphere of marine algae.</title>
        <authorList>
            <person name="Kim J.M."/>
            <person name="Lee J.K."/>
            <person name="Choi B.J."/>
            <person name="Bayburt H."/>
            <person name="Jeon C.O."/>
        </authorList>
    </citation>
    <scope>NUCLEOTIDE SEQUENCE [LARGE SCALE GENOMIC DNA]</scope>
    <source>
        <strain evidence="3 4">G20-9</strain>
    </source>
</reference>
<name>A0ABY7YLC6_9HYPH</name>
<gene>
    <name evidence="3" type="ORF">PSQ19_15695</name>
</gene>
<keyword evidence="2" id="KW-0732">Signal</keyword>
<keyword evidence="1" id="KW-0812">Transmembrane</keyword>
<proteinExistence type="predicted"/>
<evidence type="ECO:0000313" key="4">
    <source>
        <dbReference type="Proteomes" id="UP001220530"/>
    </source>
</evidence>
<dbReference type="RefSeq" id="WP_282218503.1">
    <property type="nucleotide sequence ID" value="NZ_CP118246.1"/>
</dbReference>
<keyword evidence="1" id="KW-0472">Membrane</keyword>
<accession>A0ABY7YLC6</accession>
<dbReference type="Proteomes" id="UP001220530">
    <property type="component" value="Chromosome"/>
</dbReference>
<organism evidence="3 4">
    <name type="scientific">Devosia algicola</name>
    <dbReference type="NCBI Taxonomy" id="3026418"/>
    <lineage>
        <taxon>Bacteria</taxon>
        <taxon>Pseudomonadati</taxon>
        <taxon>Pseudomonadota</taxon>
        <taxon>Alphaproteobacteria</taxon>
        <taxon>Hyphomicrobiales</taxon>
        <taxon>Devosiaceae</taxon>
        <taxon>Devosia</taxon>
    </lineage>
</organism>
<evidence type="ECO:0000256" key="1">
    <source>
        <dbReference type="SAM" id="Phobius"/>
    </source>
</evidence>
<evidence type="ECO:0008006" key="5">
    <source>
        <dbReference type="Google" id="ProtNLM"/>
    </source>
</evidence>
<feature type="signal peptide" evidence="2">
    <location>
        <begin position="1"/>
        <end position="36"/>
    </location>
</feature>
<evidence type="ECO:0000256" key="2">
    <source>
        <dbReference type="SAM" id="SignalP"/>
    </source>
</evidence>